<evidence type="ECO:0000313" key="2">
    <source>
        <dbReference type="EMBL" id="CAJ0575710.1"/>
    </source>
</evidence>
<organism evidence="2 3">
    <name type="scientific">Mesorhabditis spiculigera</name>
    <dbReference type="NCBI Taxonomy" id="96644"/>
    <lineage>
        <taxon>Eukaryota</taxon>
        <taxon>Metazoa</taxon>
        <taxon>Ecdysozoa</taxon>
        <taxon>Nematoda</taxon>
        <taxon>Chromadorea</taxon>
        <taxon>Rhabditida</taxon>
        <taxon>Rhabditina</taxon>
        <taxon>Rhabditomorpha</taxon>
        <taxon>Rhabditoidea</taxon>
        <taxon>Rhabditidae</taxon>
        <taxon>Mesorhabditinae</taxon>
        <taxon>Mesorhabditis</taxon>
    </lineage>
</organism>
<dbReference type="EMBL" id="CATQJA010002640">
    <property type="protein sequence ID" value="CAJ0575710.1"/>
    <property type="molecule type" value="Genomic_DNA"/>
</dbReference>
<evidence type="ECO:0000256" key="1">
    <source>
        <dbReference type="SAM" id="SignalP"/>
    </source>
</evidence>
<reference evidence="2" key="1">
    <citation type="submission" date="2023-06" db="EMBL/GenBank/DDBJ databases">
        <authorList>
            <person name="Delattre M."/>
        </authorList>
    </citation>
    <scope>NUCLEOTIDE SEQUENCE</scope>
    <source>
        <strain evidence="2">AF72</strain>
    </source>
</reference>
<comment type="caution">
    <text evidence="2">The sequence shown here is derived from an EMBL/GenBank/DDBJ whole genome shotgun (WGS) entry which is preliminary data.</text>
</comment>
<gene>
    <name evidence="2" type="ORF">MSPICULIGERA_LOCUS14017</name>
</gene>
<dbReference type="AlphaFoldDB" id="A0AA36CWM2"/>
<feature type="non-terminal residue" evidence="2">
    <location>
        <position position="91"/>
    </location>
</feature>
<protein>
    <submittedName>
        <fullName evidence="2">Uncharacterized protein</fullName>
    </submittedName>
</protein>
<evidence type="ECO:0000313" key="3">
    <source>
        <dbReference type="Proteomes" id="UP001177023"/>
    </source>
</evidence>
<feature type="chain" id="PRO_5041411303" evidence="1">
    <location>
        <begin position="20"/>
        <end position="91"/>
    </location>
</feature>
<keyword evidence="3" id="KW-1185">Reference proteome</keyword>
<proteinExistence type="predicted"/>
<keyword evidence="1" id="KW-0732">Signal</keyword>
<name>A0AA36CWM2_9BILA</name>
<dbReference type="Proteomes" id="UP001177023">
    <property type="component" value="Unassembled WGS sequence"/>
</dbReference>
<accession>A0AA36CWM2</accession>
<feature type="signal peptide" evidence="1">
    <location>
        <begin position="1"/>
        <end position="19"/>
    </location>
</feature>
<sequence length="91" mass="10431">MKTSLLLLLLLAVLSTVAAIWQDDLNCHNDAYCRNRFLSRRMFCKARSNGRKLCTPLHELSCVRDEDCPDQVDYDCINYSEGKPGVCLLNY</sequence>